<accession>A0A3M7LVA4</accession>
<dbReference type="Proteomes" id="UP000265663">
    <property type="component" value="Unassembled WGS sequence"/>
</dbReference>
<keyword evidence="1" id="KW-0808">Transferase</keyword>
<gene>
    <name evidence="3" type="ORF">GMOD_00005234</name>
</gene>
<organism evidence="3 4">
    <name type="scientific">Pyrenophora seminiperda CCB06</name>
    <dbReference type="NCBI Taxonomy" id="1302712"/>
    <lineage>
        <taxon>Eukaryota</taxon>
        <taxon>Fungi</taxon>
        <taxon>Dikarya</taxon>
        <taxon>Ascomycota</taxon>
        <taxon>Pezizomycotina</taxon>
        <taxon>Dothideomycetes</taxon>
        <taxon>Pleosporomycetidae</taxon>
        <taxon>Pleosporales</taxon>
        <taxon>Pleosporineae</taxon>
        <taxon>Pleosporaceae</taxon>
        <taxon>Pyrenophora</taxon>
    </lineage>
</organism>
<protein>
    <submittedName>
        <fullName evidence="3">Holo-acyl-carrier-synthase</fullName>
    </submittedName>
</protein>
<dbReference type="InterPro" id="IPR037143">
    <property type="entry name" value="4-PPantetheinyl_Trfase_dom_sf"/>
</dbReference>
<evidence type="ECO:0000256" key="1">
    <source>
        <dbReference type="ARBA" id="ARBA00022679"/>
    </source>
</evidence>
<evidence type="ECO:0000313" key="3">
    <source>
        <dbReference type="EMBL" id="RMZ66158.1"/>
    </source>
</evidence>
<evidence type="ECO:0000259" key="2">
    <source>
        <dbReference type="Pfam" id="PF01648"/>
    </source>
</evidence>
<dbReference type="SUPFAM" id="SSF56214">
    <property type="entry name" value="4'-phosphopantetheinyl transferase"/>
    <property type="match status" value="1"/>
</dbReference>
<dbReference type="Pfam" id="PF01648">
    <property type="entry name" value="ACPS"/>
    <property type="match status" value="1"/>
</dbReference>
<reference evidence="3 4" key="1">
    <citation type="journal article" date="2014" name="PLoS ONE">
        <title>De novo Genome Assembly of the Fungal Plant Pathogen Pyrenophora semeniperda.</title>
        <authorList>
            <person name="Soliai M.M."/>
            <person name="Meyer S.E."/>
            <person name="Udall J.A."/>
            <person name="Elzinga D.E."/>
            <person name="Hermansen R.A."/>
            <person name="Bodily P.M."/>
            <person name="Hart A.A."/>
            <person name="Coleman C.E."/>
        </authorList>
    </citation>
    <scope>NUCLEOTIDE SEQUENCE [LARGE SCALE GENOMIC DNA]</scope>
    <source>
        <strain evidence="3 4">CCB06</strain>
        <tissue evidence="3">Mycelium</tissue>
    </source>
</reference>
<dbReference type="Gene3D" id="3.90.470.20">
    <property type="entry name" value="4'-phosphopantetheinyl transferase domain"/>
    <property type="match status" value="1"/>
</dbReference>
<dbReference type="GO" id="GO:0000287">
    <property type="term" value="F:magnesium ion binding"/>
    <property type="evidence" value="ECO:0007669"/>
    <property type="project" value="InterPro"/>
</dbReference>
<dbReference type="OrthoDB" id="15433at2759"/>
<evidence type="ECO:0000313" key="4">
    <source>
        <dbReference type="Proteomes" id="UP000265663"/>
    </source>
</evidence>
<dbReference type="EMBL" id="KE747806">
    <property type="protein sequence ID" value="RMZ66158.1"/>
    <property type="molecule type" value="Genomic_DNA"/>
</dbReference>
<name>A0A3M7LVA4_9PLEO</name>
<proteinExistence type="predicted"/>
<dbReference type="InterPro" id="IPR008278">
    <property type="entry name" value="4-PPantetheinyl_Trfase_dom"/>
</dbReference>
<dbReference type="GO" id="GO:0008897">
    <property type="term" value="F:holo-[acyl-carrier-protein] synthase activity"/>
    <property type="evidence" value="ECO:0007669"/>
    <property type="project" value="InterPro"/>
</dbReference>
<sequence>MPLRLFPVPLRVGTDICSIPRIRKAITRLNSTETQRPLRRLLAKLLTEHERQYFWNRFGSDAPLSNVDAVSKFLAGRFAAKEACRKACTHFDHNSRGFQRIIILPVIIDQSNKHHSARPQGLILDKEYTAADLADTRDTGVGGGVHKLSPLIDVNELDGQLCEVSISHDEDYATAVALVPHDDSEGE</sequence>
<dbReference type="AlphaFoldDB" id="A0A3M7LVA4"/>
<keyword evidence="4" id="KW-1185">Reference proteome</keyword>
<feature type="domain" description="4'-phosphopantetheinyl transferase" evidence="2">
    <location>
        <begin position="11"/>
        <end position="103"/>
    </location>
</feature>